<dbReference type="InterPro" id="IPR039301">
    <property type="entry name" value="Sip5/DA2"/>
</dbReference>
<dbReference type="EMBL" id="RSCE01000013">
    <property type="protein sequence ID" value="RSH78303.1"/>
    <property type="molecule type" value="Genomic_DNA"/>
</dbReference>
<keyword evidence="2" id="KW-0862">Zinc</keyword>
<dbReference type="InterPro" id="IPR001841">
    <property type="entry name" value="Znf_RING"/>
</dbReference>
<evidence type="ECO:0000313" key="5">
    <source>
        <dbReference type="EMBL" id="RSH78303.1"/>
    </source>
</evidence>
<feature type="compositionally biased region" description="Low complexity" evidence="3">
    <location>
        <begin position="588"/>
        <end position="603"/>
    </location>
</feature>
<feature type="region of interest" description="Disordered" evidence="3">
    <location>
        <begin position="113"/>
        <end position="146"/>
    </location>
</feature>
<feature type="region of interest" description="Disordered" evidence="3">
    <location>
        <begin position="714"/>
        <end position="791"/>
    </location>
</feature>
<feature type="compositionally biased region" description="Pro residues" evidence="3">
    <location>
        <begin position="31"/>
        <end position="42"/>
    </location>
</feature>
<comment type="similarity">
    <text evidence="1">Belongs to the SIP5 family.</text>
</comment>
<dbReference type="PANTHER" id="PTHR31315">
    <property type="entry name" value="PROTEIN SIP5"/>
    <property type="match status" value="1"/>
</dbReference>
<sequence length="791" mass="83596">MGNAASTPHMGTPPPASDSSQAPPSTAPKEPAAPPSPAPPQTPLLLPYAGHLSPQNPHCLSHPQAHDYSKTAVTGLIIEQQLAPFYRGLDDFEEDWTLDDVRRELDETIERDYQADINNSATHRLKEEREGGKPAGSAEDRAERQSRETKAYLGAVECPICFLNYPPNINTSRCCQQPLCTECFVQIKRGEATLTHIESESACCPYCVETDFGVIYERPTPTAPTPVNGASASAISASAIHLASSPEPNASGFSQALSLSEDPHTGSGSTSPGPPVPPKETVRRKSVSSKAKEVVTIDQIRPDWESKLNAVKAAAARRAARRIVMRQVGDRLIPIGYTSSRATGLADFSMSVPQAVEDGGSRRSRRARGREREMEEVSSVIAWIIQLTVQMMIMEAMRLSLLDHEEHQRKIDEDERRKKEKDAKGKDKSTPVRSGAGTPTPSSSRRSSSAGTTLSSWRSASGSGGGEHGRAQAAASKLLSKITVNRSRANSKSSVHFAPSPTTLGESSANSPTPGEQQGRARSSSTPSPMPRDPPEHHVSPLAQAEVLAPQPLRRTVIPATPDRPASAVPGSSASPEEGTKVTEFTNPTASRVAAADAVPTAANPHPDLAALMGEALGDDSNLPAPLVPSHLPAPAVASIMGGTFVDSPEVELRGDPILASGTFTGSPAVEMRADPVLDQTPPAPEPVAVPTTAPIAIPALHEPSAVASVLSSPPLASPAAVSTLTAQRDSIERNTSPSRTTPQRMESNTSVATSTWTMDSSVAGEHTPPLQGSPRPNKPLAALENDDADE</sequence>
<protein>
    <submittedName>
        <fullName evidence="5">SNF1-interacting protein</fullName>
    </submittedName>
</protein>
<feature type="compositionally biased region" description="Low complexity" evidence="3">
    <location>
        <begin position="17"/>
        <end position="30"/>
    </location>
</feature>
<feature type="region of interest" description="Disordered" evidence="3">
    <location>
        <begin position="406"/>
        <end position="607"/>
    </location>
</feature>
<gene>
    <name evidence="5" type="primary">SIP5</name>
    <name evidence="5" type="ORF">EHS24_002772</name>
</gene>
<evidence type="ECO:0000256" key="3">
    <source>
        <dbReference type="SAM" id="MobiDB-lite"/>
    </source>
</evidence>
<feature type="domain" description="RING-type" evidence="4">
    <location>
        <begin position="158"/>
        <end position="207"/>
    </location>
</feature>
<accession>A0A427XHR5</accession>
<feature type="region of interest" description="Disordered" evidence="3">
    <location>
        <begin position="246"/>
        <end position="292"/>
    </location>
</feature>
<feature type="compositionally biased region" description="Low complexity" evidence="3">
    <location>
        <begin position="565"/>
        <end position="576"/>
    </location>
</feature>
<dbReference type="GO" id="GO:0005737">
    <property type="term" value="C:cytoplasm"/>
    <property type="evidence" value="ECO:0007669"/>
    <property type="project" value="TreeGrafter"/>
</dbReference>
<dbReference type="PROSITE" id="PS50089">
    <property type="entry name" value="ZF_RING_2"/>
    <property type="match status" value="1"/>
</dbReference>
<dbReference type="PANTHER" id="PTHR31315:SF1">
    <property type="entry name" value="PROTEIN SIP5"/>
    <property type="match status" value="1"/>
</dbReference>
<dbReference type="AlphaFoldDB" id="A0A427XHR5"/>
<proteinExistence type="inferred from homology"/>
<evidence type="ECO:0000259" key="4">
    <source>
        <dbReference type="PROSITE" id="PS50089"/>
    </source>
</evidence>
<dbReference type="STRING" id="105984.A0A427XHR5"/>
<feature type="compositionally biased region" description="Low complexity" evidence="3">
    <location>
        <begin position="714"/>
        <end position="723"/>
    </location>
</feature>
<evidence type="ECO:0000256" key="1">
    <source>
        <dbReference type="ARBA" id="ARBA00010402"/>
    </source>
</evidence>
<dbReference type="RefSeq" id="XP_028473450.1">
    <property type="nucleotide sequence ID" value="XM_028618494.1"/>
</dbReference>
<name>A0A427XHR5_9TREE</name>
<keyword evidence="2" id="KW-0863">Zinc-finger</keyword>
<feature type="compositionally biased region" description="Polar residues" evidence="3">
    <location>
        <begin position="482"/>
        <end position="527"/>
    </location>
</feature>
<keyword evidence="2" id="KW-0479">Metal-binding</keyword>
<dbReference type="CDD" id="cd24139">
    <property type="entry name" value="SIP5-like"/>
    <property type="match status" value="1"/>
</dbReference>
<feature type="compositionally biased region" description="Polar residues" evidence="3">
    <location>
        <begin position="246"/>
        <end position="258"/>
    </location>
</feature>
<feature type="compositionally biased region" description="Basic and acidic residues" evidence="3">
    <location>
        <begin position="124"/>
        <end position="146"/>
    </location>
</feature>
<feature type="compositionally biased region" description="Basic and acidic residues" evidence="3">
    <location>
        <begin position="406"/>
        <end position="430"/>
    </location>
</feature>
<feature type="region of interest" description="Disordered" evidence="3">
    <location>
        <begin position="1"/>
        <end position="64"/>
    </location>
</feature>
<reference evidence="5 6" key="1">
    <citation type="submission" date="2018-11" db="EMBL/GenBank/DDBJ databases">
        <title>Genome sequence of Apiotrichum porosum DSM 27194.</title>
        <authorList>
            <person name="Aliyu H."/>
            <person name="Gorte O."/>
            <person name="Ochsenreither K."/>
        </authorList>
    </citation>
    <scope>NUCLEOTIDE SEQUENCE [LARGE SCALE GENOMIC DNA]</scope>
    <source>
        <strain evidence="5 6">DSM 27194</strain>
    </source>
</reference>
<evidence type="ECO:0000256" key="2">
    <source>
        <dbReference type="PROSITE-ProRule" id="PRU00175"/>
    </source>
</evidence>
<feature type="compositionally biased region" description="Polar residues" evidence="3">
    <location>
        <begin position="724"/>
        <end position="761"/>
    </location>
</feature>
<organism evidence="5 6">
    <name type="scientific">Apiotrichum porosum</name>
    <dbReference type="NCBI Taxonomy" id="105984"/>
    <lineage>
        <taxon>Eukaryota</taxon>
        <taxon>Fungi</taxon>
        <taxon>Dikarya</taxon>
        <taxon>Basidiomycota</taxon>
        <taxon>Agaricomycotina</taxon>
        <taxon>Tremellomycetes</taxon>
        <taxon>Trichosporonales</taxon>
        <taxon>Trichosporonaceae</taxon>
        <taxon>Apiotrichum</taxon>
    </lineage>
</organism>
<comment type="caution">
    <text evidence="5">The sequence shown here is derived from an EMBL/GenBank/DDBJ whole genome shotgun (WGS) entry which is preliminary data.</text>
</comment>
<dbReference type="Proteomes" id="UP000279236">
    <property type="component" value="Unassembled WGS sequence"/>
</dbReference>
<keyword evidence="6" id="KW-1185">Reference proteome</keyword>
<feature type="compositionally biased region" description="Low complexity" evidence="3">
    <location>
        <begin position="436"/>
        <end position="461"/>
    </location>
</feature>
<dbReference type="OrthoDB" id="21471at2759"/>
<dbReference type="GO" id="GO:0008270">
    <property type="term" value="F:zinc ion binding"/>
    <property type="evidence" value="ECO:0007669"/>
    <property type="project" value="UniProtKB-KW"/>
</dbReference>
<dbReference type="GeneID" id="39587315"/>
<evidence type="ECO:0000313" key="6">
    <source>
        <dbReference type="Proteomes" id="UP000279236"/>
    </source>
</evidence>